<comment type="caution">
    <text evidence="1">The sequence shown here is derived from an EMBL/GenBank/DDBJ whole genome shotgun (WGS) entry which is preliminary data.</text>
</comment>
<reference evidence="1 2" key="1">
    <citation type="journal article" date="2021" name="BMC Genomics">
        <title>Datura genome reveals duplications of psychoactive alkaloid biosynthetic genes and high mutation rate following tissue culture.</title>
        <authorList>
            <person name="Rajewski A."/>
            <person name="Carter-House D."/>
            <person name="Stajich J."/>
            <person name="Litt A."/>
        </authorList>
    </citation>
    <scope>NUCLEOTIDE SEQUENCE [LARGE SCALE GENOMIC DNA]</scope>
    <source>
        <strain evidence="1">AR-01</strain>
    </source>
</reference>
<keyword evidence="2" id="KW-1185">Reference proteome</keyword>
<gene>
    <name evidence="1" type="ORF">HAX54_020249</name>
</gene>
<accession>A0ABS8USZ0</accession>
<protein>
    <submittedName>
        <fullName evidence="1">Uncharacterized protein</fullName>
    </submittedName>
</protein>
<dbReference type="Proteomes" id="UP000823775">
    <property type="component" value="Unassembled WGS sequence"/>
</dbReference>
<proteinExistence type="predicted"/>
<organism evidence="1 2">
    <name type="scientific">Datura stramonium</name>
    <name type="common">Jimsonweed</name>
    <name type="synonym">Common thornapple</name>
    <dbReference type="NCBI Taxonomy" id="4076"/>
    <lineage>
        <taxon>Eukaryota</taxon>
        <taxon>Viridiplantae</taxon>
        <taxon>Streptophyta</taxon>
        <taxon>Embryophyta</taxon>
        <taxon>Tracheophyta</taxon>
        <taxon>Spermatophyta</taxon>
        <taxon>Magnoliopsida</taxon>
        <taxon>eudicotyledons</taxon>
        <taxon>Gunneridae</taxon>
        <taxon>Pentapetalae</taxon>
        <taxon>asterids</taxon>
        <taxon>lamiids</taxon>
        <taxon>Solanales</taxon>
        <taxon>Solanaceae</taxon>
        <taxon>Solanoideae</taxon>
        <taxon>Datureae</taxon>
        <taxon>Datura</taxon>
    </lineage>
</organism>
<sequence length="72" mass="7859">MTKVPGMGHFTGHGYEARVMAATVEKKSKLKSNSPRDGTTEELKGIHGCLFHGLWIVLIGNLTVSEFQVYGP</sequence>
<evidence type="ECO:0000313" key="1">
    <source>
        <dbReference type="EMBL" id="MCD9561246.1"/>
    </source>
</evidence>
<evidence type="ECO:0000313" key="2">
    <source>
        <dbReference type="Proteomes" id="UP000823775"/>
    </source>
</evidence>
<dbReference type="EMBL" id="JACEIK010002446">
    <property type="protein sequence ID" value="MCD9561246.1"/>
    <property type="molecule type" value="Genomic_DNA"/>
</dbReference>
<feature type="non-terminal residue" evidence="1">
    <location>
        <position position="72"/>
    </location>
</feature>
<name>A0ABS8USZ0_DATST</name>